<dbReference type="AlphaFoldDB" id="A0A427YD10"/>
<feature type="compositionally biased region" description="Low complexity" evidence="10">
    <location>
        <begin position="35"/>
        <end position="47"/>
    </location>
</feature>
<comment type="caution">
    <text evidence="11">The sequence shown here is derived from an EMBL/GenBank/DDBJ whole genome shotgun (WGS) entry which is preliminary data.</text>
</comment>
<keyword evidence="4" id="KW-0132">Cell division</keyword>
<evidence type="ECO:0000313" key="12">
    <source>
        <dbReference type="Proteomes" id="UP000279259"/>
    </source>
</evidence>
<dbReference type="Proteomes" id="UP000279259">
    <property type="component" value="Unassembled WGS sequence"/>
</dbReference>
<name>A0A427YD10_9TREE</name>
<evidence type="ECO:0000256" key="5">
    <source>
        <dbReference type="ARBA" id="ARBA00022776"/>
    </source>
</evidence>
<dbReference type="GO" id="GO:0000444">
    <property type="term" value="C:MIS12/MIND type complex"/>
    <property type="evidence" value="ECO:0007669"/>
    <property type="project" value="InterPro"/>
</dbReference>
<keyword evidence="12" id="KW-1185">Reference proteome</keyword>
<evidence type="ECO:0000313" key="11">
    <source>
        <dbReference type="EMBL" id="RSH88952.1"/>
    </source>
</evidence>
<keyword evidence="5" id="KW-0498">Mitosis</keyword>
<feature type="compositionally biased region" description="Low complexity" evidence="10">
    <location>
        <begin position="152"/>
        <end position="161"/>
    </location>
</feature>
<organism evidence="11 12">
    <name type="scientific">Saitozyma podzolica</name>
    <dbReference type="NCBI Taxonomy" id="1890683"/>
    <lineage>
        <taxon>Eukaryota</taxon>
        <taxon>Fungi</taxon>
        <taxon>Dikarya</taxon>
        <taxon>Basidiomycota</taxon>
        <taxon>Agaricomycotina</taxon>
        <taxon>Tremellomycetes</taxon>
        <taxon>Tremellales</taxon>
        <taxon>Trimorphomycetaceae</taxon>
        <taxon>Saitozyma</taxon>
    </lineage>
</organism>
<feature type="region of interest" description="Disordered" evidence="10">
    <location>
        <begin position="133"/>
        <end position="189"/>
    </location>
</feature>
<evidence type="ECO:0000256" key="4">
    <source>
        <dbReference type="ARBA" id="ARBA00022618"/>
    </source>
</evidence>
<keyword evidence="7" id="KW-0539">Nucleus</keyword>
<dbReference type="PANTHER" id="PTHR15459:SF3">
    <property type="entry name" value="POLYAMINE-MODULATED FACTOR 1"/>
    <property type="match status" value="1"/>
</dbReference>
<evidence type="ECO:0000256" key="2">
    <source>
        <dbReference type="ARBA" id="ARBA00004629"/>
    </source>
</evidence>
<keyword evidence="9" id="KW-0137">Centromere</keyword>
<keyword evidence="3" id="KW-0158">Chromosome</keyword>
<feature type="compositionally biased region" description="Low complexity" evidence="10">
    <location>
        <begin position="1"/>
        <end position="19"/>
    </location>
</feature>
<evidence type="ECO:0000256" key="3">
    <source>
        <dbReference type="ARBA" id="ARBA00022454"/>
    </source>
</evidence>
<dbReference type="PANTHER" id="PTHR15459">
    <property type="entry name" value="POLYAMINE-MODULATED FACTOR 1"/>
    <property type="match status" value="1"/>
</dbReference>
<evidence type="ECO:0000256" key="8">
    <source>
        <dbReference type="ARBA" id="ARBA00023306"/>
    </source>
</evidence>
<evidence type="ECO:0000256" key="1">
    <source>
        <dbReference type="ARBA" id="ARBA00004123"/>
    </source>
</evidence>
<dbReference type="InterPro" id="IPR007128">
    <property type="entry name" value="PMF1/Nnf1"/>
</dbReference>
<keyword evidence="6" id="KW-0995">Kinetochore</keyword>
<dbReference type="EMBL" id="RSCD01000015">
    <property type="protein sequence ID" value="RSH88952.1"/>
    <property type="molecule type" value="Genomic_DNA"/>
</dbReference>
<dbReference type="GO" id="GO:0005634">
    <property type="term" value="C:nucleus"/>
    <property type="evidence" value="ECO:0007669"/>
    <property type="project" value="UniProtKB-SubCell"/>
</dbReference>
<sequence length="406" mass="42771">MPLARTPPQRAAAAQSTTPGTNAVSGDTAMPSPSPSRAGPRRPSASGVGRAQPPGSSDEGTSASAPAALVTVIGSPPRAVRNIPAELLPSSHTEEDTPMEVDEPAPIAPIAGGWSVPEVSEIPEVVQPVAGPSTPVPKPPIASTTPKPFAQPASAPLVTPAAPAPVTPAPKNAPRSTRKTPAQSAQAAQVLDTPAVPIPGDSLEYGRRWESTMNTLELAARAGAQKWTARDLESCLPLLAKKNPEAMRDVWANSSINMKAEIMKQANQLMHDYKAGPALQLIEQVVNDAKAHAANSSEPRPDAWRLDRSPFALTAATNLPIYDEAYARLRAEYINLHEDCSRRYASIVAKQDMLQKLEGSVSDGVVDLEKTIQLLEGFPTTDMQNWTEEVSGHLEGARVAPAAPSA</sequence>
<reference evidence="11 12" key="1">
    <citation type="submission" date="2018-11" db="EMBL/GenBank/DDBJ databases">
        <title>Genome sequence of Saitozyma podzolica DSM 27192.</title>
        <authorList>
            <person name="Aliyu H."/>
            <person name="Gorte O."/>
            <person name="Ochsenreither K."/>
        </authorList>
    </citation>
    <scope>NUCLEOTIDE SEQUENCE [LARGE SCALE GENOMIC DNA]</scope>
    <source>
        <strain evidence="11 12">DSM 27192</strain>
    </source>
</reference>
<dbReference type="GO" id="GO:0051301">
    <property type="term" value="P:cell division"/>
    <property type="evidence" value="ECO:0007669"/>
    <property type="project" value="UniProtKB-KW"/>
</dbReference>
<keyword evidence="8" id="KW-0131">Cell cycle</keyword>
<evidence type="ECO:0000256" key="10">
    <source>
        <dbReference type="SAM" id="MobiDB-lite"/>
    </source>
</evidence>
<feature type="compositionally biased region" description="Polar residues" evidence="10">
    <location>
        <begin position="54"/>
        <end position="64"/>
    </location>
</feature>
<dbReference type="GO" id="GO:0007059">
    <property type="term" value="P:chromosome segregation"/>
    <property type="evidence" value="ECO:0007669"/>
    <property type="project" value="TreeGrafter"/>
</dbReference>
<evidence type="ECO:0000256" key="6">
    <source>
        <dbReference type="ARBA" id="ARBA00022838"/>
    </source>
</evidence>
<proteinExistence type="predicted"/>
<dbReference type="OrthoDB" id="18453at2759"/>
<accession>A0A427YD10</accession>
<protein>
    <submittedName>
        <fullName evidence="11">Uncharacterized protein</fullName>
    </submittedName>
</protein>
<feature type="region of interest" description="Disordered" evidence="10">
    <location>
        <begin position="1"/>
        <end position="112"/>
    </location>
</feature>
<evidence type="ECO:0000256" key="7">
    <source>
        <dbReference type="ARBA" id="ARBA00023242"/>
    </source>
</evidence>
<comment type="subcellular location">
    <subcellularLocation>
        <location evidence="2">Chromosome</location>
        <location evidence="2">Centromere</location>
        <location evidence="2">Kinetochore</location>
    </subcellularLocation>
    <subcellularLocation>
        <location evidence="1">Nucleus</location>
    </subcellularLocation>
</comment>
<evidence type="ECO:0000256" key="9">
    <source>
        <dbReference type="ARBA" id="ARBA00023328"/>
    </source>
</evidence>
<gene>
    <name evidence="11" type="ORF">EHS25_002614</name>
</gene>